<dbReference type="KEGG" id="hyh:D3Y59_06065"/>
<organism evidence="2 3">
    <name type="scientific">Hymenobacter oligotrophus</name>
    <dbReference type="NCBI Taxonomy" id="2319843"/>
    <lineage>
        <taxon>Bacteria</taxon>
        <taxon>Pseudomonadati</taxon>
        <taxon>Bacteroidota</taxon>
        <taxon>Cytophagia</taxon>
        <taxon>Cytophagales</taxon>
        <taxon>Hymenobacteraceae</taxon>
        <taxon>Hymenobacter</taxon>
    </lineage>
</organism>
<proteinExistence type="predicted"/>
<feature type="signal peptide" evidence="1">
    <location>
        <begin position="1"/>
        <end position="26"/>
    </location>
</feature>
<sequence length="147" mass="15627">MLLSMFNRALMGAGLLAASISQPAAANFSEVPSAHTGVQITGSFSGTLIDQYTGRPINQATVALMRHDNEQLIAGAVTADNGEFRLDRATFGRYMLHVEIAGYEPLHEEVVIAAGRDVVDLGSYGLIPLKAVATNSAQHKMTLVAQD</sequence>
<dbReference type="InterPro" id="IPR008969">
    <property type="entry name" value="CarboxyPept-like_regulatory"/>
</dbReference>
<evidence type="ECO:0000313" key="3">
    <source>
        <dbReference type="Proteomes" id="UP000262802"/>
    </source>
</evidence>
<evidence type="ECO:0000313" key="2">
    <source>
        <dbReference type="EMBL" id="AYA36657.1"/>
    </source>
</evidence>
<dbReference type="Gene3D" id="2.60.40.1120">
    <property type="entry name" value="Carboxypeptidase-like, regulatory domain"/>
    <property type="match status" value="1"/>
</dbReference>
<dbReference type="SUPFAM" id="SSF49464">
    <property type="entry name" value="Carboxypeptidase regulatory domain-like"/>
    <property type="match status" value="1"/>
</dbReference>
<dbReference type="RefSeq" id="WP_119444236.1">
    <property type="nucleotide sequence ID" value="NZ_CP032317.1"/>
</dbReference>
<name>A0A3B7RR76_9BACT</name>
<dbReference type="Pfam" id="PF13620">
    <property type="entry name" value="CarboxypepD_reg"/>
    <property type="match status" value="1"/>
</dbReference>
<reference evidence="2 3" key="1">
    <citation type="submission" date="2018-09" db="EMBL/GenBank/DDBJ databases">
        <title>Hymenobacter medium sp. nov., isolated from R2A medium.</title>
        <authorList>
            <person name="Yingchao G."/>
        </authorList>
    </citation>
    <scope>NUCLEOTIDE SEQUENCE [LARGE SCALE GENOMIC DNA]</scope>
    <source>
        <strain evidence="3">sh-6</strain>
    </source>
</reference>
<accession>A0A3B7RR76</accession>
<evidence type="ECO:0000256" key="1">
    <source>
        <dbReference type="SAM" id="SignalP"/>
    </source>
</evidence>
<keyword evidence="3" id="KW-1185">Reference proteome</keyword>
<evidence type="ECO:0008006" key="4">
    <source>
        <dbReference type="Google" id="ProtNLM"/>
    </source>
</evidence>
<dbReference type="EMBL" id="CP032317">
    <property type="protein sequence ID" value="AYA36657.1"/>
    <property type="molecule type" value="Genomic_DNA"/>
</dbReference>
<protein>
    <recommendedName>
        <fullName evidence="4">Carboxypeptidase regulatory-like domain-containing protein</fullName>
    </recommendedName>
</protein>
<keyword evidence="1" id="KW-0732">Signal</keyword>
<feature type="chain" id="PRO_5017627151" description="Carboxypeptidase regulatory-like domain-containing protein" evidence="1">
    <location>
        <begin position="27"/>
        <end position="147"/>
    </location>
</feature>
<dbReference type="AlphaFoldDB" id="A0A3B7RR76"/>
<gene>
    <name evidence="2" type="ORF">D3Y59_06065</name>
</gene>
<dbReference type="Proteomes" id="UP000262802">
    <property type="component" value="Chromosome"/>
</dbReference>
<dbReference type="OrthoDB" id="883807at2"/>